<proteinExistence type="predicted"/>
<organism evidence="5 6">
    <name type="scientific">Cutaneotrichosporon cavernicola</name>
    <dbReference type="NCBI Taxonomy" id="279322"/>
    <lineage>
        <taxon>Eukaryota</taxon>
        <taxon>Fungi</taxon>
        <taxon>Dikarya</taxon>
        <taxon>Basidiomycota</taxon>
        <taxon>Agaricomycotina</taxon>
        <taxon>Tremellomycetes</taxon>
        <taxon>Trichosporonales</taxon>
        <taxon>Trichosporonaceae</taxon>
        <taxon>Cutaneotrichosporon</taxon>
    </lineage>
</organism>
<feature type="compositionally biased region" description="Basic and acidic residues" evidence="3">
    <location>
        <begin position="27"/>
        <end position="40"/>
    </location>
</feature>
<dbReference type="PANTHER" id="PTHR24221">
    <property type="entry name" value="ATP-BINDING CASSETTE SUB-FAMILY B"/>
    <property type="match status" value="1"/>
</dbReference>
<dbReference type="RefSeq" id="XP_060456866.1">
    <property type="nucleotide sequence ID" value="XM_060600254.1"/>
</dbReference>
<dbReference type="AlphaFoldDB" id="A0AA48L440"/>
<dbReference type="CDD" id="cd03228">
    <property type="entry name" value="ABCC_MRP_Like"/>
    <property type="match status" value="1"/>
</dbReference>
<dbReference type="GO" id="GO:0005524">
    <property type="term" value="F:ATP binding"/>
    <property type="evidence" value="ECO:0007669"/>
    <property type="project" value="UniProtKB-KW"/>
</dbReference>
<name>A0AA48L440_9TREE</name>
<dbReference type="InterPro" id="IPR003439">
    <property type="entry name" value="ABC_transporter-like_ATP-bd"/>
</dbReference>
<evidence type="ECO:0000256" key="1">
    <source>
        <dbReference type="ARBA" id="ARBA00022741"/>
    </source>
</evidence>
<feature type="region of interest" description="Disordered" evidence="3">
    <location>
        <begin position="1"/>
        <end position="47"/>
    </location>
</feature>
<dbReference type="PROSITE" id="PS50893">
    <property type="entry name" value="ABC_TRANSPORTER_2"/>
    <property type="match status" value="1"/>
</dbReference>
<dbReference type="PROSITE" id="PS00211">
    <property type="entry name" value="ABC_TRANSPORTER_1"/>
    <property type="match status" value="1"/>
</dbReference>
<protein>
    <recommendedName>
        <fullName evidence="4">ABC transporter domain-containing protein</fullName>
    </recommendedName>
</protein>
<feature type="compositionally biased region" description="Polar residues" evidence="3">
    <location>
        <begin position="675"/>
        <end position="698"/>
    </location>
</feature>
<keyword evidence="6" id="KW-1185">Reference proteome</keyword>
<evidence type="ECO:0000259" key="4">
    <source>
        <dbReference type="PROSITE" id="PS50893"/>
    </source>
</evidence>
<accession>A0AA48L440</accession>
<evidence type="ECO:0000313" key="5">
    <source>
        <dbReference type="EMBL" id="BEI91601.1"/>
    </source>
</evidence>
<dbReference type="GO" id="GO:0034040">
    <property type="term" value="F:ATPase-coupled lipid transmembrane transporter activity"/>
    <property type="evidence" value="ECO:0007669"/>
    <property type="project" value="TreeGrafter"/>
</dbReference>
<dbReference type="InterPro" id="IPR003593">
    <property type="entry name" value="AAA+_ATPase"/>
</dbReference>
<dbReference type="PANTHER" id="PTHR24221:SF646">
    <property type="entry name" value="HAEMOLYSIN SECRETION ATP-BINDING PROTEIN"/>
    <property type="match status" value="1"/>
</dbReference>
<evidence type="ECO:0000256" key="3">
    <source>
        <dbReference type="SAM" id="MobiDB-lite"/>
    </source>
</evidence>
<dbReference type="InterPro" id="IPR027417">
    <property type="entry name" value="P-loop_NTPase"/>
</dbReference>
<dbReference type="SMART" id="SM00382">
    <property type="entry name" value="AAA"/>
    <property type="match status" value="1"/>
</dbReference>
<dbReference type="GeneID" id="85495471"/>
<sequence length="813" mass="89314">MAVIELDSLESSGAGPSPSTLRYRRQSAHDRPPGDAERHPPSTPPSTLAVATGLGLLTTFTLPPKYDHLSIISRLWLQSRVIDPPPSTSEDKDQVEFASAGQARRISWRNLKIGVDIFRLLGPRTAGLILHYRNVLALPSFVYLVSVVVDGVLPTAALWASGQMLDLVEKSFAGSPATWATALRIAAMTISFEVLNYMSSDVFNSCYDFLRSFTQYHLERLHMSAVLNHTVAIQEDETFMAVVCEAGVFAGVDSMHGIECPPHDAWWMVSSVGELVSTSIELGLQTALVFGTLRTAMQGSSFSVGNSILIGLSLAPLCFSILSDKLTDWFPPYWLRDPVGDFAAERELSTYREFVDGQHREELILFNLKPYILQRWDKLSKAPQGMSWNYDSSFWIQLSRLAVSELITNAFYVLLAVRAIPSTLTLGAIHLHRSSAEQMHSTIRRFKWKLDVTWQLPYFLAAMFASQEGPIKRGPQLNYERHRRPGGMRLEARDLGLTYDGTTPTLRDINITVEPGESLAVVGFNGSGKTTLVRALLGLHSHSGTLLINDIPFEDFDTATLHFRMSCLFQDYDRYNLPVRQNVGFGNTDKMENDEALNSALERGGASTVVQGIGGLDRWLSSFSARRHGHGSNKMDGGALATPLAANSGAATPAADTNTDSKVISAIDSNGAVVVSTSASQTDGPVASESNGDSNSDNPAMLSGGQWQRIALARAFLRHGETDLIVLDEPSASLDARTEKELFDTVHSLTKRGENGRTTCIFISHRFATVKKASKIAFVEEGRIVEHGTHAELMEFGGRYAEMYNIQKSAFDD</sequence>
<dbReference type="EMBL" id="AP028215">
    <property type="protein sequence ID" value="BEI91601.1"/>
    <property type="molecule type" value="Genomic_DNA"/>
</dbReference>
<reference evidence="5" key="1">
    <citation type="journal article" date="2023" name="BMC Genomics">
        <title>Chromosome-level genome assemblies of Cutaneotrichosporon spp. (Trichosporonales, Basidiomycota) reveal imbalanced evolution between nucleotide sequences and chromosome synteny.</title>
        <authorList>
            <person name="Kobayashi Y."/>
            <person name="Kayamori A."/>
            <person name="Aoki K."/>
            <person name="Shiwa Y."/>
            <person name="Matsutani M."/>
            <person name="Fujita N."/>
            <person name="Sugita T."/>
            <person name="Iwasaki W."/>
            <person name="Tanaka N."/>
            <person name="Takashima M."/>
        </authorList>
    </citation>
    <scope>NUCLEOTIDE SEQUENCE</scope>
    <source>
        <strain evidence="5">HIS019</strain>
    </source>
</reference>
<dbReference type="Proteomes" id="UP001233271">
    <property type="component" value="Chromosome 4"/>
</dbReference>
<evidence type="ECO:0000313" key="6">
    <source>
        <dbReference type="Proteomes" id="UP001233271"/>
    </source>
</evidence>
<dbReference type="Gene3D" id="3.40.50.300">
    <property type="entry name" value="P-loop containing nucleotide triphosphate hydrolases"/>
    <property type="match status" value="1"/>
</dbReference>
<feature type="region of interest" description="Disordered" evidence="3">
    <location>
        <begin position="675"/>
        <end position="702"/>
    </location>
</feature>
<gene>
    <name evidence="5" type="ORF">CcaverHIS019_0404210</name>
</gene>
<dbReference type="InterPro" id="IPR017871">
    <property type="entry name" value="ABC_transporter-like_CS"/>
</dbReference>
<evidence type="ECO:0000256" key="2">
    <source>
        <dbReference type="ARBA" id="ARBA00022840"/>
    </source>
</evidence>
<dbReference type="Pfam" id="PF00005">
    <property type="entry name" value="ABC_tran"/>
    <property type="match status" value="1"/>
</dbReference>
<dbReference type="KEGG" id="ccac:CcaHIS019_0404210"/>
<feature type="domain" description="ABC transporter" evidence="4">
    <location>
        <begin position="490"/>
        <end position="806"/>
    </location>
</feature>
<keyword evidence="1" id="KW-0547">Nucleotide-binding</keyword>
<dbReference type="SUPFAM" id="SSF52540">
    <property type="entry name" value="P-loop containing nucleoside triphosphate hydrolases"/>
    <property type="match status" value="1"/>
</dbReference>
<keyword evidence="2" id="KW-0067">ATP-binding</keyword>
<dbReference type="GO" id="GO:0016887">
    <property type="term" value="F:ATP hydrolysis activity"/>
    <property type="evidence" value="ECO:0007669"/>
    <property type="project" value="InterPro"/>
</dbReference>
<dbReference type="InterPro" id="IPR039421">
    <property type="entry name" value="Type_1_exporter"/>
</dbReference>